<reference evidence="1" key="1">
    <citation type="journal article" date="2015" name="Nature">
        <title>Complex archaea that bridge the gap between prokaryotes and eukaryotes.</title>
        <authorList>
            <person name="Spang A."/>
            <person name="Saw J.H."/>
            <person name="Jorgensen S.L."/>
            <person name="Zaremba-Niedzwiedzka K."/>
            <person name="Martijn J."/>
            <person name="Lind A.E."/>
            <person name="van Eijk R."/>
            <person name="Schleper C."/>
            <person name="Guy L."/>
            <person name="Ettema T.J."/>
        </authorList>
    </citation>
    <scope>NUCLEOTIDE SEQUENCE</scope>
</reference>
<comment type="caution">
    <text evidence="1">The sequence shown here is derived from an EMBL/GenBank/DDBJ whole genome shotgun (WGS) entry which is preliminary data.</text>
</comment>
<evidence type="ECO:0000313" key="1">
    <source>
        <dbReference type="EMBL" id="KKM58310.1"/>
    </source>
</evidence>
<organism evidence="1">
    <name type="scientific">marine sediment metagenome</name>
    <dbReference type="NCBI Taxonomy" id="412755"/>
    <lineage>
        <taxon>unclassified sequences</taxon>
        <taxon>metagenomes</taxon>
        <taxon>ecological metagenomes</taxon>
    </lineage>
</organism>
<name>A0A0F9JBP8_9ZZZZ</name>
<protein>
    <submittedName>
        <fullName evidence="1">Uncharacterized protein</fullName>
    </submittedName>
</protein>
<accession>A0A0F9JBP8</accession>
<proteinExistence type="predicted"/>
<sequence length="31" mass="3833">MKEKESLNMRQKEELYILSNKKYLISMSKLR</sequence>
<dbReference type="AlphaFoldDB" id="A0A0F9JBP8"/>
<gene>
    <name evidence="1" type="ORF">LCGC14_1549630</name>
</gene>
<dbReference type="EMBL" id="LAZR01011827">
    <property type="protein sequence ID" value="KKM58310.1"/>
    <property type="molecule type" value="Genomic_DNA"/>
</dbReference>